<accession>A0A432YHI2</accession>
<protein>
    <submittedName>
        <fullName evidence="1">Uncharacterized protein</fullName>
    </submittedName>
</protein>
<organism evidence="1 2">
    <name type="scientific">Idiomarina piscisalsi</name>
    <dbReference type="NCBI Taxonomy" id="1096243"/>
    <lineage>
        <taxon>Bacteria</taxon>
        <taxon>Pseudomonadati</taxon>
        <taxon>Pseudomonadota</taxon>
        <taxon>Gammaproteobacteria</taxon>
        <taxon>Alteromonadales</taxon>
        <taxon>Idiomarinaceae</taxon>
        <taxon>Idiomarina</taxon>
    </lineage>
</organism>
<dbReference type="AlphaFoldDB" id="A0A432YHI2"/>
<gene>
    <name evidence="1" type="ORF">CWI73_11720</name>
</gene>
<name>A0A432YHI2_9GAMM</name>
<reference evidence="1 2" key="1">
    <citation type="journal article" date="2011" name="Front. Microbiol.">
        <title>Genomic signatures of strain selection and enhancement in Bacillus atrophaeus var. globigii, a historical biowarfare simulant.</title>
        <authorList>
            <person name="Gibbons H.S."/>
            <person name="Broomall S.M."/>
            <person name="McNew L.A."/>
            <person name="Daligault H."/>
            <person name="Chapman C."/>
            <person name="Bruce D."/>
            <person name="Karavis M."/>
            <person name="Krepps M."/>
            <person name="McGregor P.A."/>
            <person name="Hong C."/>
            <person name="Park K.H."/>
            <person name="Akmal A."/>
            <person name="Feldman A."/>
            <person name="Lin J.S."/>
            <person name="Chang W.E."/>
            <person name="Higgs B.W."/>
            <person name="Demirev P."/>
            <person name="Lindquist J."/>
            <person name="Liem A."/>
            <person name="Fochler E."/>
            <person name="Read T.D."/>
            <person name="Tapia R."/>
            <person name="Johnson S."/>
            <person name="Bishop-Lilly K.A."/>
            <person name="Detter C."/>
            <person name="Han C."/>
            <person name="Sozhamannan S."/>
            <person name="Rosenzweig C.N."/>
            <person name="Skowronski E.W."/>
        </authorList>
    </citation>
    <scope>NUCLEOTIDE SEQUENCE [LARGE SCALE GENOMIC DNA]</scope>
    <source>
        <strain evidence="1 2">TPS4-2</strain>
    </source>
</reference>
<sequence>MSEETRSPEQLSGLYKQLKQQVADSEYESAADTLPKILFFLEQLPDGWTESSEWVTAVAAVDSYLNEVQPELEKVLEETSAAITKIGKSKKGVRAYTKT</sequence>
<evidence type="ECO:0000313" key="1">
    <source>
        <dbReference type="EMBL" id="RUO60427.1"/>
    </source>
</evidence>
<proteinExistence type="predicted"/>
<dbReference type="EMBL" id="PIQA01000015">
    <property type="protein sequence ID" value="RUO60427.1"/>
    <property type="molecule type" value="Genomic_DNA"/>
</dbReference>
<dbReference type="Proteomes" id="UP000288361">
    <property type="component" value="Unassembled WGS sequence"/>
</dbReference>
<dbReference type="RefSeq" id="WP_126752953.1">
    <property type="nucleotide sequence ID" value="NZ_JBHUMT010000003.1"/>
</dbReference>
<evidence type="ECO:0000313" key="2">
    <source>
        <dbReference type="Proteomes" id="UP000288361"/>
    </source>
</evidence>
<comment type="caution">
    <text evidence="1">The sequence shown here is derived from an EMBL/GenBank/DDBJ whole genome shotgun (WGS) entry which is preliminary data.</text>
</comment>